<evidence type="ECO:0000313" key="1">
    <source>
        <dbReference type="EMBL" id="AHK80399.1"/>
    </source>
</evidence>
<evidence type="ECO:0000313" key="2">
    <source>
        <dbReference type="Proteomes" id="UP000019442"/>
    </source>
</evidence>
<dbReference type="AlphaFoldDB" id="W8KKR9"/>
<dbReference type="KEGG" id="hhc:M911_16015"/>
<name>W8KKR9_9GAMM</name>
<dbReference type="Proteomes" id="UP000019442">
    <property type="component" value="Chromosome"/>
</dbReference>
<reference evidence="1 2" key="1">
    <citation type="journal article" date="2014" name="J Genomics">
        <title>Draft Genome Sequence of the Extremely Halophilic Phototrophic Purple Sulfur Bacterium Halorhodospira halochloris.</title>
        <authorList>
            <person name="Singh K.S."/>
            <person name="Kirksey J."/>
            <person name="Hoff W.D."/>
            <person name="Deole R."/>
        </authorList>
    </citation>
    <scope>NUCLEOTIDE SEQUENCE [LARGE SCALE GENOMIC DNA]</scope>
    <source>
        <strain evidence="1 2">A</strain>
    </source>
</reference>
<dbReference type="EMBL" id="CP007268">
    <property type="protein sequence ID" value="AHK80399.1"/>
    <property type="molecule type" value="Genomic_DNA"/>
</dbReference>
<accession>W8KKR9</accession>
<sequence>MVALLTGCGATIVKPDSPPEDPVTVLLLDHGRHSSLVLPGPDDTAMTRYSYGDWSYYAEADMGWKSGFRALMWPTQATLGRRVLEGPPDETTVRSRVRVGIAEIIPLEVASREARSLQQALDAVYEEQLSTRLYNARFDLEFVEHPRDYSLSSNSNGMVAEWLRDLGLEVRGQPVWSRWRVQSGE</sequence>
<protein>
    <submittedName>
        <fullName evidence="1">Uncharacterized protein</fullName>
    </submittedName>
</protein>
<gene>
    <name evidence="1" type="ORF">M911_16015</name>
</gene>
<dbReference type="HOGENOM" id="CLU_117671_0_0_6"/>
<keyword evidence="2" id="KW-1185">Reference proteome</keyword>
<reference evidence="2" key="2">
    <citation type="submission" date="2014-02" db="EMBL/GenBank/DDBJ databases">
        <title>Draft Genome Sequence of extremely halophilic bacteria Halorhodospira halochloris.</title>
        <authorList>
            <person name="Singh K.S."/>
        </authorList>
    </citation>
    <scope>NUCLEOTIDE SEQUENCE [LARGE SCALE GENOMIC DNA]</scope>
    <source>
        <strain evidence="2">A</strain>
    </source>
</reference>
<proteinExistence type="predicted"/>
<organism evidence="1 2">
    <name type="scientific">Ectothiorhodospira haloalkaliphila</name>
    <dbReference type="NCBI Taxonomy" id="421628"/>
    <lineage>
        <taxon>Bacteria</taxon>
        <taxon>Pseudomonadati</taxon>
        <taxon>Pseudomonadota</taxon>
        <taxon>Gammaproteobacteria</taxon>
        <taxon>Chromatiales</taxon>
        <taxon>Ectothiorhodospiraceae</taxon>
        <taxon>Ectothiorhodospira</taxon>
    </lineage>
</organism>